<organism evidence="1 2">
    <name type="scientific">Dentiscutata heterogama</name>
    <dbReference type="NCBI Taxonomy" id="1316150"/>
    <lineage>
        <taxon>Eukaryota</taxon>
        <taxon>Fungi</taxon>
        <taxon>Fungi incertae sedis</taxon>
        <taxon>Mucoromycota</taxon>
        <taxon>Glomeromycotina</taxon>
        <taxon>Glomeromycetes</taxon>
        <taxon>Diversisporales</taxon>
        <taxon>Gigasporaceae</taxon>
        <taxon>Dentiscutata</taxon>
    </lineage>
</organism>
<reference evidence="1" key="1">
    <citation type="submission" date="2021-06" db="EMBL/GenBank/DDBJ databases">
        <authorList>
            <person name="Kallberg Y."/>
            <person name="Tangrot J."/>
            <person name="Rosling A."/>
        </authorList>
    </citation>
    <scope>NUCLEOTIDE SEQUENCE</scope>
    <source>
        <strain evidence="1">IL203A</strain>
    </source>
</reference>
<protein>
    <submittedName>
        <fullName evidence="1">10762_t:CDS:1</fullName>
    </submittedName>
</protein>
<keyword evidence="2" id="KW-1185">Reference proteome</keyword>
<accession>A0ACA9MDR5</accession>
<name>A0ACA9MDR5_9GLOM</name>
<gene>
    <name evidence="1" type="ORF">DHETER_LOCUS6455</name>
</gene>
<proteinExistence type="predicted"/>
<dbReference type="EMBL" id="CAJVPU010008158">
    <property type="protein sequence ID" value="CAG8580715.1"/>
    <property type="molecule type" value="Genomic_DNA"/>
</dbReference>
<evidence type="ECO:0000313" key="1">
    <source>
        <dbReference type="EMBL" id="CAG8580715.1"/>
    </source>
</evidence>
<evidence type="ECO:0000313" key="2">
    <source>
        <dbReference type="Proteomes" id="UP000789702"/>
    </source>
</evidence>
<comment type="caution">
    <text evidence="1">The sequence shown here is derived from an EMBL/GenBank/DDBJ whole genome shotgun (WGS) entry which is preliminary data.</text>
</comment>
<dbReference type="Proteomes" id="UP000789702">
    <property type="component" value="Unassembled WGS sequence"/>
</dbReference>
<feature type="non-terminal residue" evidence="1">
    <location>
        <position position="283"/>
    </location>
</feature>
<sequence length="283" mass="32859">MNKNHKNKFLLSDEFLRQAAKLKKLCPGILELKFNENGSVIITRNSSNLVKRPLRNKKNTSNIKENMKISIETQSELEKLKQERMQICTQADKNSETNSSVLDKILDEMGGENHTITWKNINTRLESIFRYEYPVKLWKEKAENTFGTFEVQFIISLNESKKRVSLKEPEIARKKVKRVKKMSTTKEKKFLAANNSLAHNDDENPVDNDEDLTDDDDEQADIETFPGWKTVAKLILNPKSNVEHSYDLKYNSPQFKFGTKQREYVHIDFGNKLGSVKEGLKTW</sequence>